<keyword evidence="2 5" id="KW-0067">ATP-binding</keyword>
<evidence type="ECO:0000313" key="6">
    <source>
        <dbReference type="Proteomes" id="UP000187283"/>
    </source>
</evidence>
<dbReference type="GO" id="GO:0016887">
    <property type="term" value="F:ATP hydrolysis activity"/>
    <property type="evidence" value="ECO:0007669"/>
    <property type="project" value="InterPro"/>
</dbReference>
<sequence>MSSSSFSESSSNINQKNGINPTKPHEYDPLLVVSGLSKFMTNGKPVLNDLSFSLQKNQTVAIVGPSGVGKTTLLKCISQLVEYNSGSISLFAGNAIYPDTKGISYWRSEVMYVPQRMPLLEGTPLDFYNKISSLFHQSLRSQDSDNCQQSPIKTAQQWGIEPLKWSQKWSQLSGGEIQRISLATSISCNPKVLLLDEPTSMLDTTSALLVENTLKERGGIIIVTHNTDQQIRISDYTLELLPRAMYKFGPTSIPEVNDLI</sequence>
<protein>
    <submittedName>
        <fullName evidence="5">Phosphate import ATP-binding protein PstB 1</fullName>
    </submittedName>
</protein>
<dbReference type="InterPro" id="IPR017871">
    <property type="entry name" value="ABC_transporter-like_CS"/>
</dbReference>
<dbReference type="PROSITE" id="PS50893">
    <property type="entry name" value="ABC_TRANSPORTER_2"/>
    <property type="match status" value="1"/>
</dbReference>
<dbReference type="GO" id="GO:0005524">
    <property type="term" value="F:ATP binding"/>
    <property type="evidence" value="ECO:0007669"/>
    <property type="project" value="UniProtKB-KW"/>
</dbReference>
<dbReference type="Proteomes" id="UP000187283">
    <property type="component" value="Unassembled WGS sequence"/>
</dbReference>
<evidence type="ECO:0000256" key="2">
    <source>
        <dbReference type="ARBA" id="ARBA00022840"/>
    </source>
</evidence>
<evidence type="ECO:0000256" key="3">
    <source>
        <dbReference type="SAM" id="MobiDB-lite"/>
    </source>
</evidence>
<dbReference type="SMART" id="SM00382">
    <property type="entry name" value="AAA"/>
    <property type="match status" value="1"/>
</dbReference>
<evidence type="ECO:0000313" key="5">
    <source>
        <dbReference type="EMBL" id="OMJ08828.1"/>
    </source>
</evidence>
<keyword evidence="6" id="KW-1185">Reference proteome</keyword>
<feature type="domain" description="ABC transporter" evidence="4">
    <location>
        <begin position="31"/>
        <end position="259"/>
    </location>
</feature>
<evidence type="ECO:0000259" key="4">
    <source>
        <dbReference type="PROSITE" id="PS50893"/>
    </source>
</evidence>
<dbReference type="PROSITE" id="PS00211">
    <property type="entry name" value="ABC_TRANSPORTER_1"/>
    <property type="match status" value="1"/>
</dbReference>
<feature type="compositionally biased region" description="Low complexity" evidence="3">
    <location>
        <begin position="1"/>
        <end position="11"/>
    </location>
</feature>
<comment type="caution">
    <text evidence="5">The sequence shown here is derived from an EMBL/GenBank/DDBJ whole genome shotgun (WGS) entry which is preliminary data.</text>
</comment>
<feature type="region of interest" description="Disordered" evidence="3">
    <location>
        <begin position="1"/>
        <end position="22"/>
    </location>
</feature>
<dbReference type="InterPro" id="IPR003439">
    <property type="entry name" value="ABC_transporter-like_ATP-bd"/>
</dbReference>
<evidence type="ECO:0000256" key="1">
    <source>
        <dbReference type="ARBA" id="ARBA00022741"/>
    </source>
</evidence>
<dbReference type="InterPro" id="IPR003593">
    <property type="entry name" value="AAA+_ATPase"/>
</dbReference>
<dbReference type="Gene3D" id="3.40.50.300">
    <property type="entry name" value="P-loop containing nucleotide triphosphate hydrolases"/>
    <property type="match status" value="1"/>
</dbReference>
<keyword evidence="1" id="KW-0547">Nucleotide-binding</keyword>
<dbReference type="EMBL" id="LSSN01005671">
    <property type="protein sequence ID" value="OMJ08828.1"/>
    <property type="molecule type" value="Genomic_DNA"/>
</dbReference>
<dbReference type="SUPFAM" id="SSF52540">
    <property type="entry name" value="P-loop containing nucleoside triphosphate hydrolases"/>
    <property type="match status" value="1"/>
</dbReference>
<dbReference type="Pfam" id="PF00005">
    <property type="entry name" value="ABC_tran"/>
    <property type="match status" value="1"/>
</dbReference>
<proteinExistence type="predicted"/>
<reference evidence="5 6" key="1">
    <citation type="submission" date="2017-01" db="EMBL/GenBank/DDBJ databases">
        <authorList>
            <person name="Mah S.A."/>
            <person name="Swanson W.J."/>
            <person name="Moy G.W."/>
            <person name="Vacquier V.D."/>
        </authorList>
    </citation>
    <scope>NUCLEOTIDE SEQUENCE [LARGE SCALE GENOMIC DNA]</scope>
    <source>
        <strain evidence="5 6">GSMNP</strain>
    </source>
</reference>
<dbReference type="STRING" id="133412.A0A1R1X2G5"/>
<dbReference type="AlphaFoldDB" id="A0A1R1X2G5"/>
<name>A0A1R1X2G5_9FUNG</name>
<dbReference type="PANTHER" id="PTHR43119:SF1">
    <property type="entry name" value="ABC TRANSPORTER DOMAIN-CONTAINING PROTEIN"/>
    <property type="match status" value="1"/>
</dbReference>
<accession>A0A1R1X2G5</accession>
<dbReference type="OrthoDB" id="6593433at2759"/>
<dbReference type="InterPro" id="IPR027417">
    <property type="entry name" value="P-loop_NTPase"/>
</dbReference>
<organism evidence="5 6">
    <name type="scientific">Smittium culicis</name>
    <dbReference type="NCBI Taxonomy" id="133412"/>
    <lineage>
        <taxon>Eukaryota</taxon>
        <taxon>Fungi</taxon>
        <taxon>Fungi incertae sedis</taxon>
        <taxon>Zoopagomycota</taxon>
        <taxon>Kickxellomycotina</taxon>
        <taxon>Harpellomycetes</taxon>
        <taxon>Harpellales</taxon>
        <taxon>Legeriomycetaceae</taxon>
        <taxon>Smittium</taxon>
    </lineage>
</organism>
<gene>
    <name evidence="5" type="ORF">AYI70_g11296</name>
</gene>
<dbReference type="PANTHER" id="PTHR43119">
    <property type="entry name" value="ABC TRANSPORT PROTEIN ATP-BINDING COMPONENT-RELATED"/>
    <property type="match status" value="1"/>
</dbReference>